<dbReference type="PANTHER" id="PTHR28047:SF5">
    <property type="entry name" value="PROTEIN DCG1"/>
    <property type="match status" value="1"/>
</dbReference>
<dbReference type="STRING" id="1210089.GCA_001613165_07404"/>
<dbReference type="OrthoDB" id="9791723at2"/>
<accession>A0A370GKL1</accession>
<dbReference type="GO" id="GO:0047661">
    <property type="term" value="F:amino-acid racemase activity"/>
    <property type="evidence" value="ECO:0007669"/>
    <property type="project" value="InterPro"/>
</dbReference>
<dbReference type="InterPro" id="IPR052186">
    <property type="entry name" value="Hydantoin_racemase-like"/>
</dbReference>
<dbReference type="Proteomes" id="UP000255355">
    <property type="component" value="Unassembled WGS sequence"/>
</dbReference>
<dbReference type="AlphaFoldDB" id="A0A370GKL1"/>
<proteinExistence type="inferred from homology"/>
<dbReference type="Pfam" id="PF01177">
    <property type="entry name" value="Asp_Glu_race"/>
    <property type="match status" value="1"/>
</dbReference>
<dbReference type="RefSeq" id="WP_068031107.1">
    <property type="nucleotide sequence ID" value="NZ_QQAZ01000023.1"/>
</dbReference>
<keyword evidence="3" id="KW-1185">Reference proteome</keyword>
<evidence type="ECO:0000256" key="1">
    <source>
        <dbReference type="ARBA" id="ARBA00038414"/>
    </source>
</evidence>
<organism evidence="2 3">
    <name type="scientific">Nocardia mexicana</name>
    <dbReference type="NCBI Taxonomy" id="279262"/>
    <lineage>
        <taxon>Bacteria</taxon>
        <taxon>Bacillati</taxon>
        <taxon>Actinomycetota</taxon>
        <taxon>Actinomycetes</taxon>
        <taxon>Mycobacteriales</taxon>
        <taxon>Nocardiaceae</taxon>
        <taxon>Nocardia</taxon>
    </lineage>
</organism>
<comment type="caution">
    <text evidence="2">The sequence shown here is derived from an EMBL/GenBank/DDBJ whole genome shotgun (WGS) entry which is preliminary data.</text>
</comment>
<evidence type="ECO:0000313" key="3">
    <source>
        <dbReference type="Proteomes" id="UP000255355"/>
    </source>
</evidence>
<gene>
    <name evidence="2" type="ORF">DFR68_12347</name>
</gene>
<name>A0A370GKL1_9NOCA</name>
<protein>
    <submittedName>
        <fullName evidence="2">Allantoin racemase</fullName>
    </submittedName>
</protein>
<sequence length="246" mass="25235">MRIRVINPNTTAAMTAVIDQCARGVAAPGTVVESVTSGMGPASIESHYDEALAVPGLLAEIARGEVEGADGYVIACFGDPGLYAARELARGPVIGIAEAAMHTASHLGRGFSVVTTLARTVGQAEDLAERYGMQRFCLGIHATDIPVLELEDPKVRGVIADACRAAVAADGSDAIVLGCAGMADLCEYLTAEAGVPVIDGVAAATLSVQSLVTLGLRKSGYGEFAAPLPKQYTGLLAEFGTDEASR</sequence>
<evidence type="ECO:0000313" key="2">
    <source>
        <dbReference type="EMBL" id="RDI42914.1"/>
    </source>
</evidence>
<dbReference type="Gene3D" id="3.40.50.12500">
    <property type="match status" value="1"/>
</dbReference>
<dbReference type="InterPro" id="IPR053714">
    <property type="entry name" value="Iso_Racemase_Enz_sf"/>
</dbReference>
<dbReference type="InterPro" id="IPR015942">
    <property type="entry name" value="Asp/Glu/hydantoin_racemase"/>
</dbReference>
<comment type="similarity">
    <text evidence="1">Belongs to the HyuE racemase family.</text>
</comment>
<dbReference type="PANTHER" id="PTHR28047">
    <property type="entry name" value="PROTEIN DCG1"/>
    <property type="match status" value="1"/>
</dbReference>
<reference evidence="2 3" key="1">
    <citation type="submission" date="2018-07" db="EMBL/GenBank/DDBJ databases">
        <title>Genomic Encyclopedia of Type Strains, Phase IV (KMG-IV): sequencing the most valuable type-strain genomes for metagenomic binning, comparative biology and taxonomic classification.</title>
        <authorList>
            <person name="Goeker M."/>
        </authorList>
    </citation>
    <scope>NUCLEOTIDE SEQUENCE [LARGE SCALE GENOMIC DNA]</scope>
    <source>
        <strain evidence="2 3">DSM 44952</strain>
    </source>
</reference>
<dbReference type="EMBL" id="QQAZ01000023">
    <property type="protein sequence ID" value="RDI42914.1"/>
    <property type="molecule type" value="Genomic_DNA"/>
</dbReference>